<comment type="caution">
    <text evidence="3">The sequence shown here is derived from an EMBL/GenBank/DDBJ whole genome shotgun (WGS) entry which is preliminary data.</text>
</comment>
<keyword evidence="4" id="KW-1185">Reference proteome</keyword>
<gene>
    <name evidence="3" type="ORF">ETB97_007101</name>
</gene>
<dbReference type="Proteomes" id="UP000541154">
    <property type="component" value="Unassembled WGS sequence"/>
</dbReference>
<evidence type="ECO:0000256" key="1">
    <source>
        <dbReference type="SAM" id="MobiDB-lite"/>
    </source>
</evidence>
<reference evidence="3 4" key="1">
    <citation type="submission" date="2019-04" db="EMBL/GenBank/DDBJ databases">
        <title>Aspergillus burnettii sp. nov., novel species from soil in southeast Queensland.</title>
        <authorList>
            <person name="Gilchrist C.L.M."/>
            <person name="Pitt J.I."/>
            <person name="Lange L."/>
            <person name="Lacey H.J."/>
            <person name="Vuong D."/>
            <person name="Midgley D.J."/>
            <person name="Greenfield P."/>
            <person name="Bradbury M."/>
            <person name="Lacey E."/>
            <person name="Busk P.K."/>
            <person name="Pilgaard B."/>
            <person name="Chooi Y.H."/>
            <person name="Piggott A.M."/>
        </authorList>
    </citation>
    <scope>NUCLEOTIDE SEQUENCE [LARGE SCALE GENOMIC DNA]</scope>
    <source>
        <strain evidence="3 4">FRR 5400</strain>
    </source>
</reference>
<evidence type="ECO:0000313" key="4">
    <source>
        <dbReference type="Proteomes" id="UP000541154"/>
    </source>
</evidence>
<feature type="transmembrane region" description="Helical" evidence="2">
    <location>
        <begin position="106"/>
        <end position="124"/>
    </location>
</feature>
<protein>
    <submittedName>
        <fullName evidence="3">Uncharacterized protein</fullName>
    </submittedName>
</protein>
<evidence type="ECO:0000256" key="2">
    <source>
        <dbReference type="SAM" id="Phobius"/>
    </source>
</evidence>
<evidence type="ECO:0000313" key="3">
    <source>
        <dbReference type="EMBL" id="KAF5856601.1"/>
    </source>
</evidence>
<keyword evidence="2" id="KW-1133">Transmembrane helix</keyword>
<sequence length="169" mass="17913">MNPPADGINKSINHGTNNAESTEGGPIPTQRPGGRITLGGGPSLDGSLSHLLTALHGSNLPYILPGTKSPLRTRIAGIAWPIDYLLDMLLVFFWEAVDGSHPATSAIGIYFLAQYLSVLTGIYVDSTRRSQSVGRVDDALAPAVPNAGYRVYRSVLGSLVPRQQPSGHL</sequence>
<feature type="compositionally biased region" description="Polar residues" evidence="1">
    <location>
        <begin position="10"/>
        <end position="21"/>
    </location>
</feature>
<dbReference type="EMBL" id="SPNV01000307">
    <property type="protein sequence ID" value="KAF5856601.1"/>
    <property type="molecule type" value="Genomic_DNA"/>
</dbReference>
<feature type="region of interest" description="Disordered" evidence="1">
    <location>
        <begin position="1"/>
        <end position="34"/>
    </location>
</feature>
<keyword evidence="2" id="KW-0812">Transmembrane</keyword>
<organism evidence="3 4">
    <name type="scientific">Petromyces alliaceus</name>
    <name type="common">Aspergillus alliaceus</name>
    <dbReference type="NCBI Taxonomy" id="209559"/>
    <lineage>
        <taxon>Eukaryota</taxon>
        <taxon>Fungi</taxon>
        <taxon>Dikarya</taxon>
        <taxon>Ascomycota</taxon>
        <taxon>Pezizomycotina</taxon>
        <taxon>Eurotiomycetes</taxon>
        <taxon>Eurotiomycetidae</taxon>
        <taxon>Eurotiales</taxon>
        <taxon>Aspergillaceae</taxon>
        <taxon>Aspergillus</taxon>
        <taxon>Aspergillus subgen. Circumdati</taxon>
    </lineage>
</organism>
<keyword evidence="2" id="KW-0472">Membrane</keyword>
<dbReference type="AlphaFoldDB" id="A0A8H5ZUJ8"/>
<name>A0A8H5ZUJ8_PETAA</name>
<accession>A0A8H5ZUJ8</accession>
<proteinExistence type="predicted"/>
<feature type="transmembrane region" description="Helical" evidence="2">
    <location>
        <begin position="75"/>
        <end position="94"/>
    </location>
</feature>